<accession>A0A9X3HXG4</accession>
<dbReference type="PANTHER" id="PTHR46732">
    <property type="entry name" value="ATP-DEPENDENT PROTEASE LA (LON) DOMAIN PROTEIN"/>
    <property type="match status" value="1"/>
</dbReference>
<dbReference type="SUPFAM" id="SSF88697">
    <property type="entry name" value="PUA domain-like"/>
    <property type="match status" value="1"/>
</dbReference>
<name>A0A9X3HXG4_9VIBR</name>
<dbReference type="InterPro" id="IPR046336">
    <property type="entry name" value="Lon_prtase_N_sf"/>
</dbReference>
<dbReference type="Pfam" id="PF02190">
    <property type="entry name" value="LON_substr_bdg"/>
    <property type="match status" value="1"/>
</dbReference>
<organism evidence="2 3">
    <name type="scientific">Vibrio qingdaonensis</name>
    <dbReference type="NCBI Taxonomy" id="2829491"/>
    <lineage>
        <taxon>Bacteria</taxon>
        <taxon>Pseudomonadati</taxon>
        <taxon>Pseudomonadota</taxon>
        <taxon>Gammaproteobacteria</taxon>
        <taxon>Vibrionales</taxon>
        <taxon>Vibrionaceae</taxon>
        <taxon>Vibrio</taxon>
    </lineage>
</organism>
<proteinExistence type="predicted"/>
<evidence type="ECO:0000313" key="3">
    <source>
        <dbReference type="Proteomes" id="UP001155587"/>
    </source>
</evidence>
<feature type="domain" description="Lon N-terminal" evidence="1">
    <location>
        <begin position="3"/>
        <end position="195"/>
    </location>
</feature>
<keyword evidence="3" id="KW-1185">Reference proteome</keyword>
<evidence type="ECO:0000259" key="1">
    <source>
        <dbReference type="SMART" id="SM00464"/>
    </source>
</evidence>
<dbReference type="EMBL" id="JAKRRY010000020">
    <property type="protein sequence ID" value="MCW8347299.1"/>
    <property type="molecule type" value="Genomic_DNA"/>
</dbReference>
<dbReference type="Gene3D" id="2.30.130.40">
    <property type="entry name" value="LON domain-like"/>
    <property type="match status" value="1"/>
</dbReference>
<dbReference type="SMART" id="SM00464">
    <property type="entry name" value="LON"/>
    <property type="match status" value="1"/>
</dbReference>
<dbReference type="AlphaFoldDB" id="A0A9X3HXG4"/>
<sequence length="196" mass="22307">MSQIMLFPLGSIVLPEGKMKLRIFEPRYKRMVAECLKQSSGFGMCLIDEGSGRPPGNITQIGTFVSIVDFEVLEGDILGITVSGIKRFLVDSVESEYDGLRVANVDWLPSWQPQTLSREQEFIGERLQEVFKAFPMLESLYLHCFYDDATWVSQRWLEVLPVSCQEFEQLVAQPNCDAMLSFIERAIIKQGLLDQT</sequence>
<protein>
    <submittedName>
        <fullName evidence="2">LON peptidase substrate-binding domain-containing protein</fullName>
    </submittedName>
</protein>
<dbReference type="InterPro" id="IPR015947">
    <property type="entry name" value="PUA-like_sf"/>
</dbReference>
<dbReference type="PANTHER" id="PTHR46732:SF8">
    <property type="entry name" value="ATP-DEPENDENT PROTEASE LA (LON) DOMAIN PROTEIN"/>
    <property type="match status" value="1"/>
</dbReference>
<gene>
    <name evidence="2" type="ORF">MD535_14930</name>
</gene>
<comment type="caution">
    <text evidence="2">The sequence shown here is derived from an EMBL/GenBank/DDBJ whole genome shotgun (WGS) entry which is preliminary data.</text>
</comment>
<dbReference type="RefSeq" id="WP_265675819.1">
    <property type="nucleotide sequence ID" value="NZ_JAKRRY010000020.1"/>
</dbReference>
<dbReference type="Proteomes" id="UP001155587">
    <property type="component" value="Unassembled WGS sequence"/>
</dbReference>
<evidence type="ECO:0000313" key="2">
    <source>
        <dbReference type="EMBL" id="MCW8347299.1"/>
    </source>
</evidence>
<dbReference type="InterPro" id="IPR003111">
    <property type="entry name" value="Lon_prtase_N"/>
</dbReference>
<dbReference type="Gene3D" id="1.10.4060.10">
    <property type="entry name" value="BPP1347 like domain"/>
    <property type="match status" value="1"/>
</dbReference>
<reference evidence="2" key="1">
    <citation type="submission" date="2022-02" db="EMBL/GenBank/DDBJ databases">
        <title>Vibrio sp. nov, a new bacterium isolated from seawater.</title>
        <authorList>
            <person name="Yuan Y."/>
        </authorList>
    </citation>
    <scope>NUCLEOTIDE SEQUENCE</scope>
    <source>
        <strain evidence="2">ZSDZ65</strain>
    </source>
</reference>